<dbReference type="CDD" id="cd22160">
    <property type="entry name" value="F-box_AtFBL13-like"/>
    <property type="match status" value="1"/>
</dbReference>
<dbReference type="PANTHER" id="PTHR31293:SF16">
    <property type="entry name" value="RNI-LIKE SUPERFAMILY PROTEIN"/>
    <property type="match status" value="1"/>
</dbReference>
<sequence length="534" mass="60801">MMSPRRSIPTADRISDLPDSILCHILSFLPTNYAATTSILSKRWKSVWLSVLSLNFDYLASKDFKSFRKSVFATMSTLKNKDISIHSFTIKSGQSSKFISRDYIRICKFVMERGIKNLYYDMSEKGRFTKLPLSILGLKTLQVLKLTEVKMGEFNQVDFPCVKTLHLNRVRFICEEYIEKFLFGFPILEDLQLLSLGIEHYVRSTKNLRALPSFVKVRMVGSNTPMTLVCTTKILHMEKLYRMNWRELPMFHNLIQLELSIDNETFYGNCRSLLEILPHFPKLQHFSIQDRMGALSKCLDCWNDPPIVAECLSLQLKTFCIRGYRASEPTAPALVVTSVVRSYAVEDHVLHIDRESRKVEKLISWKPPPVGWVRLNTDGARSEDGSIGCGGIIRGSDSEWLGGFAKFVGFGSAYLAQLWGVFEGLTYARNLNLSHVELNVNSMVVVQAITTNGCGSMTQTERSLVKKIRRLLALDWEVSVKHSYREANQCANALANRRCCMNIECVFFDVCPNDIRHFLVADVLGIAIPRLVSV</sequence>
<gene>
    <name evidence="3" type="ORF">TSUD_119590</name>
</gene>
<accession>A0A2Z6N0B5</accession>
<dbReference type="Pfam" id="PF07723">
    <property type="entry name" value="LRR_2"/>
    <property type="match status" value="1"/>
</dbReference>
<organism evidence="3 4">
    <name type="scientific">Trifolium subterraneum</name>
    <name type="common">Subterranean clover</name>
    <dbReference type="NCBI Taxonomy" id="3900"/>
    <lineage>
        <taxon>Eukaryota</taxon>
        <taxon>Viridiplantae</taxon>
        <taxon>Streptophyta</taxon>
        <taxon>Embryophyta</taxon>
        <taxon>Tracheophyta</taxon>
        <taxon>Spermatophyta</taxon>
        <taxon>Magnoliopsida</taxon>
        <taxon>eudicotyledons</taxon>
        <taxon>Gunneridae</taxon>
        <taxon>Pentapetalae</taxon>
        <taxon>rosids</taxon>
        <taxon>fabids</taxon>
        <taxon>Fabales</taxon>
        <taxon>Fabaceae</taxon>
        <taxon>Papilionoideae</taxon>
        <taxon>50 kb inversion clade</taxon>
        <taxon>NPAAA clade</taxon>
        <taxon>Hologalegina</taxon>
        <taxon>IRL clade</taxon>
        <taxon>Trifolieae</taxon>
        <taxon>Trifolium</taxon>
    </lineage>
</organism>
<dbReference type="Proteomes" id="UP000242715">
    <property type="component" value="Unassembled WGS sequence"/>
</dbReference>
<dbReference type="SUPFAM" id="SSF53098">
    <property type="entry name" value="Ribonuclease H-like"/>
    <property type="match status" value="1"/>
</dbReference>
<keyword evidence="4" id="KW-1185">Reference proteome</keyword>
<dbReference type="InterPro" id="IPR055294">
    <property type="entry name" value="FBL60-like"/>
</dbReference>
<dbReference type="Pfam" id="PF00646">
    <property type="entry name" value="F-box"/>
    <property type="match status" value="1"/>
</dbReference>
<dbReference type="InterPro" id="IPR044730">
    <property type="entry name" value="RNase_H-like_dom_plant"/>
</dbReference>
<dbReference type="SUPFAM" id="SSF52047">
    <property type="entry name" value="RNI-like"/>
    <property type="match status" value="1"/>
</dbReference>
<dbReference type="InterPro" id="IPR012337">
    <property type="entry name" value="RNaseH-like_sf"/>
</dbReference>
<evidence type="ECO:0000313" key="4">
    <source>
        <dbReference type="Proteomes" id="UP000242715"/>
    </source>
</evidence>
<evidence type="ECO:0000313" key="3">
    <source>
        <dbReference type="EMBL" id="GAU38278.1"/>
    </source>
</evidence>
<dbReference type="InterPro" id="IPR053781">
    <property type="entry name" value="F-box_AtFBL13-like"/>
</dbReference>
<dbReference type="InterPro" id="IPR002156">
    <property type="entry name" value="RNaseH_domain"/>
</dbReference>
<dbReference type="Gene3D" id="1.20.1280.50">
    <property type="match status" value="1"/>
</dbReference>
<feature type="domain" description="RNase H type-1" evidence="2">
    <location>
        <begin position="369"/>
        <end position="500"/>
    </location>
</feature>
<dbReference type="PROSITE" id="PS50181">
    <property type="entry name" value="FBOX"/>
    <property type="match status" value="1"/>
</dbReference>
<dbReference type="EMBL" id="DF973708">
    <property type="protein sequence ID" value="GAU38278.1"/>
    <property type="molecule type" value="Genomic_DNA"/>
</dbReference>
<dbReference type="InterPro" id="IPR013101">
    <property type="entry name" value="LRR_PRU1-like"/>
</dbReference>
<dbReference type="Pfam" id="PF13456">
    <property type="entry name" value="RVT_3"/>
    <property type="match status" value="1"/>
</dbReference>
<dbReference type="PROSITE" id="PS50879">
    <property type="entry name" value="RNASE_H_1"/>
    <property type="match status" value="1"/>
</dbReference>
<evidence type="ECO:0000259" key="2">
    <source>
        <dbReference type="PROSITE" id="PS50879"/>
    </source>
</evidence>
<dbReference type="CDD" id="cd06222">
    <property type="entry name" value="RNase_H_like"/>
    <property type="match status" value="1"/>
</dbReference>
<protein>
    <recommendedName>
        <fullName evidence="5">F-box domain-containing protein</fullName>
    </recommendedName>
</protein>
<dbReference type="AlphaFoldDB" id="A0A2Z6N0B5"/>
<evidence type="ECO:0000259" key="1">
    <source>
        <dbReference type="PROSITE" id="PS50181"/>
    </source>
</evidence>
<dbReference type="PANTHER" id="PTHR31293">
    <property type="entry name" value="RNI-LIKE SUPERFAMILY PROTEIN"/>
    <property type="match status" value="1"/>
</dbReference>
<name>A0A2Z6N0B5_TRISU</name>
<evidence type="ECO:0008006" key="5">
    <source>
        <dbReference type="Google" id="ProtNLM"/>
    </source>
</evidence>
<dbReference type="GO" id="GO:0003676">
    <property type="term" value="F:nucleic acid binding"/>
    <property type="evidence" value="ECO:0007669"/>
    <property type="project" value="InterPro"/>
</dbReference>
<dbReference type="Gene3D" id="3.30.420.10">
    <property type="entry name" value="Ribonuclease H-like superfamily/Ribonuclease H"/>
    <property type="match status" value="1"/>
</dbReference>
<dbReference type="SUPFAM" id="SSF81383">
    <property type="entry name" value="F-box domain"/>
    <property type="match status" value="1"/>
</dbReference>
<dbReference type="InterPro" id="IPR036047">
    <property type="entry name" value="F-box-like_dom_sf"/>
</dbReference>
<dbReference type="OrthoDB" id="612216at2759"/>
<dbReference type="InterPro" id="IPR036397">
    <property type="entry name" value="RNaseH_sf"/>
</dbReference>
<dbReference type="InterPro" id="IPR001810">
    <property type="entry name" value="F-box_dom"/>
</dbReference>
<proteinExistence type="predicted"/>
<feature type="domain" description="F-box" evidence="1">
    <location>
        <begin position="11"/>
        <end position="59"/>
    </location>
</feature>
<dbReference type="SMART" id="SM00256">
    <property type="entry name" value="FBOX"/>
    <property type="match status" value="1"/>
</dbReference>
<reference evidence="4" key="1">
    <citation type="journal article" date="2017" name="Front. Plant Sci.">
        <title>Climate Clever Clovers: New Paradigm to Reduce the Environmental Footprint of Ruminants by Breeding Low Methanogenic Forages Utilizing Haplotype Variation.</title>
        <authorList>
            <person name="Kaur P."/>
            <person name="Appels R."/>
            <person name="Bayer P.E."/>
            <person name="Keeble-Gagnere G."/>
            <person name="Wang J."/>
            <person name="Hirakawa H."/>
            <person name="Shirasawa K."/>
            <person name="Vercoe P."/>
            <person name="Stefanova K."/>
            <person name="Durmic Z."/>
            <person name="Nichols P."/>
            <person name="Revell C."/>
            <person name="Isobe S.N."/>
            <person name="Edwards D."/>
            <person name="Erskine W."/>
        </authorList>
    </citation>
    <scope>NUCLEOTIDE SEQUENCE [LARGE SCALE GENOMIC DNA]</scope>
    <source>
        <strain evidence="4">cv. Daliak</strain>
    </source>
</reference>
<dbReference type="GO" id="GO:0004523">
    <property type="term" value="F:RNA-DNA hybrid ribonuclease activity"/>
    <property type="evidence" value="ECO:0007669"/>
    <property type="project" value="InterPro"/>
</dbReference>